<dbReference type="PRINTS" id="PR00455">
    <property type="entry name" value="HTHTETR"/>
</dbReference>
<keyword evidence="7" id="KW-1185">Reference proteome</keyword>
<dbReference type="Gene3D" id="1.10.357.10">
    <property type="entry name" value="Tetracycline Repressor, domain 2"/>
    <property type="match status" value="1"/>
</dbReference>
<feature type="domain" description="HTH tetR-type" evidence="5">
    <location>
        <begin position="12"/>
        <end position="72"/>
    </location>
</feature>
<dbReference type="InterPro" id="IPR050109">
    <property type="entry name" value="HTH-type_TetR-like_transc_reg"/>
</dbReference>
<evidence type="ECO:0000313" key="7">
    <source>
        <dbReference type="Proteomes" id="UP000593765"/>
    </source>
</evidence>
<dbReference type="InterPro" id="IPR001647">
    <property type="entry name" value="HTH_TetR"/>
</dbReference>
<keyword evidence="3" id="KW-0804">Transcription</keyword>
<dbReference type="InterPro" id="IPR025996">
    <property type="entry name" value="MT1864/Rv1816-like_C"/>
</dbReference>
<dbReference type="InterPro" id="IPR009057">
    <property type="entry name" value="Homeodomain-like_sf"/>
</dbReference>
<proteinExistence type="predicted"/>
<protein>
    <submittedName>
        <fullName evidence="6">TetR/AcrR family transcriptional regulator</fullName>
    </submittedName>
</protein>
<dbReference type="Pfam" id="PF13305">
    <property type="entry name" value="TetR_C_33"/>
    <property type="match status" value="1"/>
</dbReference>
<sequence length="236" mass="26185">MASQDRRERERHATRTKIMDAARELFANHGFDNVSLRKIAEAIEYTPAAIYVHFADKEALFRELAHEDFKALAGICLEADQITDPLARIAAIGTGYIHFGLQHPNHYRLMFMTSKAAALGDELTCAELAKKGDPAEDGYAYLHKCVVEAAARGMLRDGLTDTHLVAQTMWAGVHGVTSLQITLHDDPWIEWATVADRIDVMVWSLVRGVAREPANYPPADLERLRVASAAHAEAKP</sequence>
<dbReference type="SUPFAM" id="SSF48498">
    <property type="entry name" value="Tetracyclin repressor-like, C-terminal domain"/>
    <property type="match status" value="1"/>
</dbReference>
<dbReference type="KEGG" id="hbs:IPV69_02895"/>
<dbReference type="Pfam" id="PF00440">
    <property type="entry name" value="TetR_N"/>
    <property type="match status" value="1"/>
</dbReference>
<keyword evidence="2 4" id="KW-0238">DNA-binding</keyword>
<evidence type="ECO:0000256" key="1">
    <source>
        <dbReference type="ARBA" id="ARBA00023015"/>
    </source>
</evidence>
<name>A0A7M2WYA3_9BACT</name>
<evidence type="ECO:0000256" key="4">
    <source>
        <dbReference type="PROSITE-ProRule" id="PRU00335"/>
    </source>
</evidence>
<evidence type="ECO:0000256" key="2">
    <source>
        <dbReference type="ARBA" id="ARBA00023125"/>
    </source>
</evidence>
<dbReference type="PROSITE" id="PS50977">
    <property type="entry name" value="HTH_TETR_2"/>
    <property type="match status" value="1"/>
</dbReference>
<dbReference type="InterPro" id="IPR036271">
    <property type="entry name" value="Tet_transcr_reg_TetR-rel_C_sf"/>
</dbReference>
<dbReference type="RefSeq" id="WP_206293415.1">
    <property type="nucleotide sequence ID" value="NZ_CP063458.1"/>
</dbReference>
<organism evidence="6 7">
    <name type="scientific">Humisphaera borealis</name>
    <dbReference type="NCBI Taxonomy" id="2807512"/>
    <lineage>
        <taxon>Bacteria</taxon>
        <taxon>Pseudomonadati</taxon>
        <taxon>Planctomycetota</taxon>
        <taxon>Phycisphaerae</taxon>
        <taxon>Tepidisphaerales</taxon>
        <taxon>Tepidisphaeraceae</taxon>
        <taxon>Humisphaera</taxon>
    </lineage>
</organism>
<dbReference type="GO" id="GO:0000976">
    <property type="term" value="F:transcription cis-regulatory region binding"/>
    <property type="evidence" value="ECO:0007669"/>
    <property type="project" value="TreeGrafter"/>
</dbReference>
<evidence type="ECO:0000313" key="6">
    <source>
        <dbReference type="EMBL" id="QOV90334.1"/>
    </source>
</evidence>
<gene>
    <name evidence="6" type="ORF">IPV69_02895</name>
</gene>
<dbReference type="AlphaFoldDB" id="A0A7M2WYA3"/>
<dbReference type="EMBL" id="CP063458">
    <property type="protein sequence ID" value="QOV90334.1"/>
    <property type="molecule type" value="Genomic_DNA"/>
</dbReference>
<dbReference type="Proteomes" id="UP000593765">
    <property type="component" value="Chromosome"/>
</dbReference>
<keyword evidence="1" id="KW-0805">Transcription regulation</keyword>
<accession>A0A7M2WYA3</accession>
<dbReference type="GO" id="GO:0003700">
    <property type="term" value="F:DNA-binding transcription factor activity"/>
    <property type="evidence" value="ECO:0007669"/>
    <property type="project" value="TreeGrafter"/>
</dbReference>
<dbReference type="PANTHER" id="PTHR30055:SF234">
    <property type="entry name" value="HTH-TYPE TRANSCRIPTIONAL REGULATOR BETI"/>
    <property type="match status" value="1"/>
</dbReference>
<evidence type="ECO:0000256" key="3">
    <source>
        <dbReference type="ARBA" id="ARBA00023163"/>
    </source>
</evidence>
<dbReference type="PANTHER" id="PTHR30055">
    <property type="entry name" value="HTH-TYPE TRANSCRIPTIONAL REGULATOR RUTR"/>
    <property type="match status" value="1"/>
</dbReference>
<dbReference type="SUPFAM" id="SSF46689">
    <property type="entry name" value="Homeodomain-like"/>
    <property type="match status" value="1"/>
</dbReference>
<feature type="DNA-binding region" description="H-T-H motif" evidence="4">
    <location>
        <begin position="35"/>
        <end position="54"/>
    </location>
</feature>
<evidence type="ECO:0000259" key="5">
    <source>
        <dbReference type="PROSITE" id="PS50977"/>
    </source>
</evidence>
<reference evidence="6 7" key="1">
    <citation type="submission" date="2020-10" db="EMBL/GenBank/DDBJ databases">
        <title>Wide distribution of Phycisphaera-like planctomycetes from WD2101 soil group in peatlands and genome analysis of the first cultivated representative.</title>
        <authorList>
            <person name="Dedysh S.N."/>
            <person name="Beletsky A.V."/>
            <person name="Ivanova A."/>
            <person name="Kulichevskaya I.S."/>
            <person name="Suzina N.E."/>
            <person name="Philippov D.A."/>
            <person name="Rakitin A.L."/>
            <person name="Mardanov A.V."/>
            <person name="Ravin N.V."/>
        </authorList>
    </citation>
    <scope>NUCLEOTIDE SEQUENCE [LARGE SCALE GENOMIC DNA]</scope>
    <source>
        <strain evidence="6 7">M1803</strain>
    </source>
</reference>